<dbReference type="AlphaFoldDB" id="A0A835RG59"/>
<evidence type="ECO:0000256" key="1">
    <source>
        <dbReference type="SAM" id="MobiDB-lite"/>
    </source>
</evidence>
<protein>
    <submittedName>
        <fullName evidence="2">Uncharacterized protein</fullName>
    </submittedName>
</protein>
<feature type="region of interest" description="Disordered" evidence="1">
    <location>
        <begin position="536"/>
        <end position="557"/>
    </location>
</feature>
<name>A0A835RG59_VANPL</name>
<dbReference type="Pfam" id="PF08642">
    <property type="entry name" value="Rxt3"/>
    <property type="match status" value="1"/>
</dbReference>
<accession>A0A835RG59</accession>
<organism evidence="2 3">
    <name type="scientific">Vanilla planifolia</name>
    <name type="common">Vanilla</name>
    <dbReference type="NCBI Taxonomy" id="51239"/>
    <lineage>
        <taxon>Eukaryota</taxon>
        <taxon>Viridiplantae</taxon>
        <taxon>Streptophyta</taxon>
        <taxon>Embryophyta</taxon>
        <taxon>Tracheophyta</taxon>
        <taxon>Spermatophyta</taxon>
        <taxon>Magnoliopsida</taxon>
        <taxon>Liliopsida</taxon>
        <taxon>Asparagales</taxon>
        <taxon>Orchidaceae</taxon>
        <taxon>Vanilloideae</taxon>
        <taxon>Vanilleae</taxon>
        <taxon>Vanilla</taxon>
    </lineage>
</organism>
<dbReference type="Proteomes" id="UP000639772">
    <property type="component" value="Chromosome 3"/>
</dbReference>
<dbReference type="OrthoDB" id="3596986at2759"/>
<dbReference type="InterPro" id="IPR036609">
    <property type="entry name" value="LCCL_sf"/>
</dbReference>
<proteinExistence type="predicted"/>
<reference evidence="2 3" key="1">
    <citation type="journal article" date="2020" name="Nat. Food">
        <title>A phased Vanilla planifolia genome enables genetic improvement of flavour and production.</title>
        <authorList>
            <person name="Hasing T."/>
            <person name="Tang H."/>
            <person name="Brym M."/>
            <person name="Khazi F."/>
            <person name="Huang T."/>
            <person name="Chambers A.H."/>
        </authorList>
    </citation>
    <scope>NUCLEOTIDE SEQUENCE [LARGE SCALE GENOMIC DNA]</scope>
    <source>
        <tissue evidence="2">Leaf</tissue>
    </source>
</reference>
<evidence type="ECO:0000313" key="3">
    <source>
        <dbReference type="Proteomes" id="UP000639772"/>
    </source>
</evidence>
<dbReference type="InterPro" id="IPR013951">
    <property type="entry name" value="Rxt3"/>
</dbReference>
<dbReference type="Gene3D" id="2.170.130.20">
    <property type="entry name" value="LCCL-like domain"/>
    <property type="match status" value="1"/>
</dbReference>
<dbReference type="SUPFAM" id="SSF69848">
    <property type="entry name" value="LCCL domain"/>
    <property type="match status" value="1"/>
</dbReference>
<gene>
    <name evidence="2" type="ORF">HPP92_007457</name>
</gene>
<dbReference type="EMBL" id="JADCNM010000003">
    <property type="protein sequence ID" value="KAG0490594.1"/>
    <property type="molecule type" value="Genomic_DNA"/>
</dbReference>
<comment type="caution">
    <text evidence="2">The sequence shown here is derived from an EMBL/GenBank/DDBJ whole genome shotgun (WGS) entry which is preliminary data.</text>
</comment>
<evidence type="ECO:0000313" key="2">
    <source>
        <dbReference type="EMBL" id="KAG0490594.1"/>
    </source>
</evidence>
<sequence length="1028" mass="116365">MSGASKTLDKDETRLASSKRLFEDSCPFSNYSGKLLHPVTDESCISFESRMDGRAVKALRSDIRELDRITPLQQKIPFHVNNSAEHPIIPVNRLASRNDKDAGDMFSGRRVVKEESDNCNSKAANTTCKENREVQKELKVDKASGDFNASTTSEIDNNISLDSPMVWTELGMEKRYLSSKHRLNSWHLNSQVNYCYDEVGNVHRMAVAKVSIKGKEVLGVPKIDTCSNTCQENREAGKELKVHEASGSYFNGYTTSKIHNDISSDARMICTEPMEGNMAERYLSSNDCLNSWHCNSQSKYCLDEFCRVHSFVDVKLSSEGKEVQDNMSKIEICSSEVAKTIGQENSEVEQELRADKASISDLNCSTKEEIHNNAPPDSRAILKEPVEDSMTEGYVFFYNGLNSSHGNLQAKCCIDEVGKFHTLADANVPFKGKEALGNWPKQGTIGMAEVGNIHFPVDFKVFSVEQAVSIDKELDLRGEKSLREKDRENNDERYKRWRASDEDKNDIRNSMQLGIVSNSQNKMAENEMKVDMLHRERTESNKYNKGKEQNSPKKELSDIDGMGCVQYENLIDGHQKVEKLEVFCSETTKVNADVFYGNFVLKRKENGINIQDERHGKLDTSVGDRSAQRGNGAFSEGFQQSKKMDCSSCGPSNMKPEPHFSSETCNPERYQGKPAVSPIIYKPGESVPELLKTWEVFEASLSNKNRDVLCGPILEFRIPSQHISFANDELKHAQLWGTDVYTIDSDIVSVLIHAGYYLLPSSPLLATIDELRATVRVLPPQDCYLSSVRNNIHSRAWGSSVHCSYRIERCSIIKKGGDMIKLEPCFTHYSVPEPTISPLPSEWTVMARAGAASNAMWQHRFVQQVPVLYNLCNEPWTKYTVTMVADKGTRKPLYTSTRLKKGDCLYLETHFNRYELCFNGEKTYRNSTSLTCPSPKVKEKHQEHNAHLQAFDKDGTNRESIVDVFRWSRCKKALPQKVMRSIGIPLPVEHLEVLEENLDWEDIQWSQTGVWIAGKEYKLARVHFISPK</sequence>